<dbReference type="PANTHER" id="PTHR13169:SF0">
    <property type="entry name" value="UBIQUITIN-LIKE PROTEIN 3"/>
    <property type="match status" value="1"/>
</dbReference>
<dbReference type="InterPro" id="IPR040015">
    <property type="entry name" value="UBL3-like"/>
</dbReference>
<dbReference type="SUPFAM" id="SSF54236">
    <property type="entry name" value="Ubiquitin-like"/>
    <property type="match status" value="1"/>
</dbReference>
<dbReference type="Pfam" id="PF13881">
    <property type="entry name" value="Rad60-SLD_2"/>
    <property type="match status" value="1"/>
</dbReference>
<dbReference type="Gene3D" id="3.10.20.90">
    <property type="entry name" value="Phosphatidylinositol 3-kinase Catalytic Subunit, Chain A, domain 1"/>
    <property type="match status" value="1"/>
</dbReference>
<protein>
    <recommendedName>
        <fullName evidence="1">Ubiquitin-like domain-containing protein</fullName>
    </recommendedName>
</protein>
<dbReference type="AlphaFoldDB" id="A0AAV9IG86"/>
<keyword evidence="3" id="KW-1185">Reference proteome</keyword>
<dbReference type="Proteomes" id="UP001300502">
    <property type="component" value="Unassembled WGS sequence"/>
</dbReference>
<proteinExistence type="predicted"/>
<dbReference type="InterPro" id="IPR029071">
    <property type="entry name" value="Ubiquitin-like_domsf"/>
</dbReference>
<dbReference type="PANTHER" id="PTHR13169">
    <property type="entry name" value="UBIQUITIN-LIKE PROTEIN 3 HCG-1 PROTEIN"/>
    <property type="match status" value="1"/>
</dbReference>
<organism evidence="2 3">
    <name type="scientific">Galdieria yellowstonensis</name>
    <dbReference type="NCBI Taxonomy" id="3028027"/>
    <lineage>
        <taxon>Eukaryota</taxon>
        <taxon>Rhodophyta</taxon>
        <taxon>Bangiophyceae</taxon>
        <taxon>Galdieriales</taxon>
        <taxon>Galdieriaceae</taxon>
        <taxon>Galdieria</taxon>
    </lineage>
</organism>
<dbReference type="InterPro" id="IPR039540">
    <property type="entry name" value="UBL3-like_ubiquitin_dom"/>
</dbReference>
<feature type="domain" description="Ubiquitin-like" evidence="1">
    <location>
        <begin position="41"/>
        <end position="124"/>
    </location>
</feature>
<sequence>MACVADEPAGWTPSTEAAQTPVDNDCLAPSSHPSSPSLQVCTIRFLLLDSNDFRIAFPPETTILQLKQRVLEDQPQAFLNFLEHNRLPRPLYPSDIRLFYFGKDMEDEKTLRDYEISPEQVTTVHFVVRMRTQQVVQSEKEEMKKQRGCASCVIC</sequence>
<evidence type="ECO:0000259" key="1">
    <source>
        <dbReference type="PROSITE" id="PS50053"/>
    </source>
</evidence>
<comment type="caution">
    <text evidence="2">The sequence shown here is derived from an EMBL/GenBank/DDBJ whole genome shotgun (WGS) entry which is preliminary data.</text>
</comment>
<gene>
    <name evidence="2" type="ORF">GAYE_SCF23G4253</name>
</gene>
<dbReference type="EMBL" id="JANCYU010000039">
    <property type="protein sequence ID" value="KAK4526339.1"/>
    <property type="molecule type" value="Genomic_DNA"/>
</dbReference>
<name>A0AAV9IG86_9RHOD</name>
<accession>A0AAV9IG86</accession>
<dbReference type="PROSITE" id="PS50053">
    <property type="entry name" value="UBIQUITIN_2"/>
    <property type="match status" value="1"/>
</dbReference>
<dbReference type="InterPro" id="IPR000626">
    <property type="entry name" value="Ubiquitin-like_dom"/>
</dbReference>
<evidence type="ECO:0000313" key="2">
    <source>
        <dbReference type="EMBL" id="KAK4526339.1"/>
    </source>
</evidence>
<evidence type="ECO:0000313" key="3">
    <source>
        <dbReference type="Proteomes" id="UP001300502"/>
    </source>
</evidence>
<reference evidence="2 3" key="1">
    <citation type="submission" date="2022-07" db="EMBL/GenBank/DDBJ databases">
        <title>Genome-wide signatures of adaptation to extreme environments.</title>
        <authorList>
            <person name="Cho C.H."/>
            <person name="Yoon H.S."/>
        </authorList>
    </citation>
    <scope>NUCLEOTIDE SEQUENCE [LARGE SCALE GENOMIC DNA]</scope>
    <source>
        <strain evidence="2 3">108.79 E11</strain>
    </source>
</reference>